<dbReference type="EMBL" id="JAZDUA010000830">
    <property type="protein sequence ID" value="KAK7789134.1"/>
    <property type="molecule type" value="Genomic_DNA"/>
</dbReference>
<proteinExistence type="predicted"/>
<evidence type="ECO:0000256" key="1">
    <source>
        <dbReference type="SAM" id="MobiDB-lite"/>
    </source>
</evidence>
<feature type="region of interest" description="Disordered" evidence="1">
    <location>
        <begin position="124"/>
        <end position="145"/>
    </location>
</feature>
<evidence type="ECO:0000313" key="3">
    <source>
        <dbReference type="Proteomes" id="UP001378592"/>
    </source>
</evidence>
<protein>
    <submittedName>
        <fullName evidence="2">Uncharacterized protein</fullName>
    </submittedName>
</protein>
<reference evidence="2 3" key="1">
    <citation type="submission" date="2024-03" db="EMBL/GenBank/DDBJ databases">
        <title>The genome assembly and annotation of the cricket Gryllus longicercus Weissman &amp; Gray.</title>
        <authorList>
            <person name="Szrajer S."/>
            <person name="Gray D."/>
            <person name="Ylla G."/>
        </authorList>
    </citation>
    <scope>NUCLEOTIDE SEQUENCE [LARGE SCALE GENOMIC DNA]</scope>
    <source>
        <strain evidence="2">DAG 2021-001</strain>
        <tissue evidence="2">Whole body minus gut</tissue>
    </source>
</reference>
<accession>A0AAN9V4G9</accession>
<evidence type="ECO:0000313" key="2">
    <source>
        <dbReference type="EMBL" id="KAK7789134.1"/>
    </source>
</evidence>
<name>A0AAN9V4G9_9ORTH</name>
<dbReference type="Proteomes" id="UP001378592">
    <property type="component" value="Unassembled WGS sequence"/>
</dbReference>
<comment type="caution">
    <text evidence="2">The sequence shown here is derived from an EMBL/GenBank/DDBJ whole genome shotgun (WGS) entry which is preliminary data.</text>
</comment>
<sequence length="145" mass="16040">MEKSASPPRYLIISSVPFTIQHISQNTSSLPWRYTSDIPSIQHNTSGVGVIQHNTSVVGVIQHNTSGVIQHNNLKIRLKPSGALKRKDMLPSKIQSSKIQHNSLKIRLKPSGVLKRKDVLPCQSSSKIQHSLKPSGAQQRKNVLP</sequence>
<dbReference type="AlphaFoldDB" id="A0AAN9V4G9"/>
<feature type="compositionally biased region" description="Polar residues" evidence="1">
    <location>
        <begin position="136"/>
        <end position="145"/>
    </location>
</feature>
<gene>
    <name evidence="2" type="ORF">R5R35_002370</name>
</gene>
<organism evidence="2 3">
    <name type="scientific">Gryllus longicercus</name>
    <dbReference type="NCBI Taxonomy" id="2509291"/>
    <lineage>
        <taxon>Eukaryota</taxon>
        <taxon>Metazoa</taxon>
        <taxon>Ecdysozoa</taxon>
        <taxon>Arthropoda</taxon>
        <taxon>Hexapoda</taxon>
        <taxon>Insecta</taxon>
        <taxon>Pterygota</taxon>
        <taxon>Neoptera</taxon>
        <taxon>Polyneoptera</taxon>
        <taxon>Orthoptera</taxon>
        <taxon>Ensifera</taxon>
        <taxon>Gryllidea</taxon>
        <taxon>Grylloidea</taxon>
        <taxon>Gryllidae</taxon>
        <taxon>Gryllinae</taxon>
        <taxon>Gryllus</taxon>
    </lineage>
</organism>
<keyword evidence="3" id="KW-1185">Reference proteome</keyword>